<proteinExistence type="predicted"/>
<dbReference type="InterPro" id="IPR028098">
    <property type="entry name" value="Glyco_trans_4-like_N"/>
</dbReference>
<dbReference type="Pfam" id="PF00534">
    <property type="entry name" value="Glycos_transf_1"/>
    <property type="match status" value="1"/>
</dbReference>
<keyword evidence="5" id="KW-1185">Reference proteome</keyword>
<accession>A0ABT3Y049</accession>
<gene>
    <name evidence="4" type="ORF">OEA66_04010</name>
</gene>
<name>A0ABT3Y049_9FLAO</name>
<feature type="domain" description="Glycosyl transferase family 1" evidence="2">
    <location>
        <begin position="260"/>
        <end position="366"/>
    </location>
</feature>
<dbReference type="SUPFAM" id="SSF53756">
    <property type="entry name" value="UDP-Glycosyltransferase/glycogen phosphorylase"/>
    <property type="match status" value="1"/>
</dbReference>
<keyword evidence="1 4" id="KW-0808">Transferase</keyword>
<dbReference type="PANTHER" id="PTHR46401:SF2">
    <property type="entry name" value="GLYCOSYLTRANSFERASE WBBK-RELATED"/>
    <property type="match status" value="1"/>
</dbReference>
<protein>
    <submittedName>
        <fullName evidence="4">Glycosyltransferase</fullName>
        <ecNumber evidence="4">2.4.-.-</ecNumber>
    </submittedName>
</protein>
<dbReference type="InterPro" id="IPR001296">
    <property type="entry name" value="Glyco_trans_1"/>
</dbReference>
<organism evidence="4 5">
    <name type="scientific">Chryseobacterium luquanense</name>
    <dbReference type="NCBI Taxonomy" id="2983766"/>
    <lineage>
        <taxon>Bacteria</taxon>
        <taxon>Pseudomonadati</taxon>
        <taxon>Bacteroidota</taxon>
        <taxon>Flavobacteriia</taxon>
        <taxon>Flavobacteriales</taxon>
        <taxon>Weeksellaceae</taxon>
        <taxon>Chryseobacterium group</taxon>
        <taxon>Chryseobacterium</taxon>
    </lineage>
</organism>
<evidence type="ECO:0000313" key="4">
    <source>
        <dbReference type="EMBL" id="MCX8531519.1"/>
    </source>
</evidence>
<dbReference type="EMBL" id="JAOVZV010000002">
    <property type="protein sequence ID" value="MCX8531519.1"/>
    <property type="molecule type" value="Genomic_DNA"/>
</dbReference>
<dbReference type="RefSeq" id="WP_267280168.1">
    <property type="nucleotide sequence ID" value="NZ_JAOVZV010000002.1"/>
</dbReference>
<keyword evidence="4" id="KW-0328">Glycosyltransferase</keyword>
<evidence type="ECO:0000313" key="5">
    <source>
        <dbReference type="Proteomes" id="UP001070176"/>
    </source>
</evidence>
<dbReference type="Gene3D" id="3.40.50.2000">
    <property type="entry name" value="Glycogen Phosphorylase B"/>
    <property type="match status" value="2"/>
</dbReference>
<dbReference type="GO" id="GO:0016757">
    <property type="term" value="F:glycosyltransferase activity"/>
    <property type="evidence" value="ECO:0007669"/>
    <property type="project" value="UniProtKB-KW"/>
</dbReference>
<dbReference type="Proteomes" id="UP001070176">
    <property type="component" value="Unassembled WGS sequence"/>
</dbReference>
<dbReference type="EC" id="2.4.-.-" evidence="4"/>
<reference evidence="4" key="1">
    <citation type="submission" date="2022-10" db="EMBL/GenBank/DDBJ databases">
        <title>Chryseobacterium sp. nov., a novel bacterial species.</title>
        <authorList>
            <person name="Cao Y."/>
        </authorList>
    </citation>
    <scope>NUCLEOTIDE SEQUENCE</scope>
    <source>
        <strain evidence="4">KC 927</strain>
    </source>
</reference>
<feature type="domain" description="Glycosyltransferase subfamily 4-like N-terminal" evidence="3">
    <location>
        <begin position="19"/>
        <end position="215"/>
    </location>
</feature>
<evidence type="ECO:0000259" key="3">
    <source>
        <dbReference type="Pfam" id="PF13439"/>
    </source>
</evidence>
<comment type="caution">
    <text evidence="4">The sequence shown here is derived from an EMBL/GenBank/DDBJ whole genome shotgun (WGS) entry which is preliminary data.</text>
</comment>
<dbReference type="PANTHER" id="PTHR46401">
    <property type="entry name" value="GLYCOSYLTRANSFERASE WBBK-RELATED"/>
    <property type="match status" value="1"/>
</dbReference>
<dbReference type="Pfam" id="PF13439">
    <property type="entry name" value="Glyco_transf_4"/>
    <property type="match status" value="1"/>
</dbReference>
<evidence type="ECO:0000256" key="1">
    <source>
        <dbReference type="ARBA" id="ARBA00022679"/>
    </source>
</evidence>
<sequence length="403" mass="46205">MKVLMINSVSGYGSTGSICVDIALELERQRHECYIAYGQVSRGYGKEFKIGNWLENHLHNIGSRLLGKQGYFTHRGTKKLVQFIENYNPDVIHLHNLHGNYLNLEIIFKYLKEIQKPIVWTLHDCWAFTGNCAYYSTVNCEKWQTACNNCPQIHAYPPSLFLDQTNIMFNDKIELYRYIKNMTIVAVSNWLKGEVEKSILKDKKIMSIYNWIDHDVFKESILQGNLYGINKNKHVILGVSAGWNASSIKFQDFIKLSQMLSDDMQLVLVGKLDRGTSIPSNIIHIPYVESKSELAKLYTIADTYVHLSMEDTFGLVIAEAMSCGTPVVVYDSTACPEIVGENCGYTANPRDVEDVYNKIKLIKKAGKDFYRNSCRQHVIENYDKNSNINSIINVYKSVMNYDY</sequence>
<evidence type="ECO:0000259" key="2">
    <source>
        <dbReference type="Pfam" id="PF00534"/>
    </source>
</evidence>